<name>A0A841BZ24_9ACTN</name>
<dbReference type="EMBL" id="JACHMN010000003">
    <property type="protein sequence ID" value="MBB5874387.1"/>
    <property type="molecule type" value="Genomic_DNA"/>
</dbReference>
<dbReference type="Pfam" id="PF09981">
    <property type="entry name" value="DUF2218"/>
    <property type="match status" value="1"/>
</dbReference>
<gene>
    <name evidence="1" type="ORF">F4553_007821</name>
</gene>
<sequence>MITSRADVATDRPERYAKQLVSHLGRHTPPIEEGEGHRLVFGSGTCLVSPGTDTLVLVATAEDAEALAQVEDVVARHLIRFGEKDELAVTWAAA</sequence>
<dbReference type="Proteomes" id="UP000587527">
    <property type="component" value="Unassembled WGS sequence"/>
</dbReference>
<evidence type="ECO:0000313" key="2">
    <source>
        <dbReference type="Proteomes" id="UP000587527"/>
    </source>
</evidence>
<evidence type="ECO:0000313" key="1">
    <source>
        <dbReference type="EMBL" id="MBB5874387.1"/>
    </source>
</evidence>
<accession>A0A841BZ24</accession>
<organism evidence="1 2">
    <name type="scientific">Allocatelliglobosispora scoriae</name>
    <dbReference type="NCBI Taxonomy" id="643052"/>
    <lineage>
        <taxon>Bacteria</taxon>
        <taxon>Bacillati</taxon>
        <taxon>Actinomycetota</taxon>
        <taxon>Actinomycetes</taxon>
        <taxon>Micromonosporales</taxon>
        <taxon>Micromonosporaceae</taxon>
        <taxon>Allocatelliglobosispora</taxon>
    </lineage>
</organism>
<protein>
    <recommendedName>
        <fullName evidence="3">DUF2218 domain-containing protein</fullName>
    </recommendedName>
</protein>
<dbReference type="InterPro" id="IPR014543">
    <property type="entry name" value="UCP028291"/>
</dbReference>
<reference evidence="1 2" key="1">
    <citation type="submission" date="2020-08" db="EMBL/GenBank/DDBJ databases">
        <title>Sequencing the genomes of 1000 actinobacteria strains.</title>
        <authorList>
            <person name="Klenk H.-P."/>
        </authorList>
    </citation>
    <scope>NUCLEOTIDE SEQUENCE [LARGE SCALE GENOMIC DNA]</scope>
    <source>
        <strain evidence="1 2">DSM 45362</strain>
    </source>
</reference>
<evidence type="ECO:0008006" key="3">
    <source>
        <dbReference type="Google" id="ProtNLM"/>
    </source>
</evidence>
<dbReference type="RefSeq" id="WP_184846479.1">
    <property type="nucleotide sequence ID" value="NZ_JACHMN010000003.1"/>
</dbReference>
<dbReference type="Gene3D" id="3.30.310.50">
    <property type="entry name" value="Alpha-D-phosphohexomutase, C-terminal domain"/>
    <property type="match status" value="1"/>
</dbReference>
<proteinExistence type="predicted"/>
<comment type="caution">
    <text evidence="1">The sequence shown here is derived from an EMBL/GenBank/DDBJ whole genome shotgun (WGS) entry which is preliminary data.</text>
</comment>
<keyword evidence="2" id="KW-1185">Reference proteome</keyword>
<dbReference type="AlphaFoldDB" id="A0A841BZ24"/>